<dbReference type="Gene3D" id="3.30.530.20">
    <property type="match status" value="1"/>
</dbReference>
<keyword evidence="4" id="KW-1185">Reference proteome</keyword>
<dbReference type="CDD" id="cd07814">
    <property type="entry name" value="SRPBCC_CalC_Aha1-like"/>
    <property type="match status" value="1"/>
</dbReference>
<protein>
    <submittedName>
        <fullName evidence="3">ATPase</fullName>
    </submittedName>
</protein>
<dbReference type="AlphaFoldDB" id="A0A919K4I0"/>
<dbReference type="SUPFAM" id="SSF55961">
    <property type="entry name" value="Bet v1-like"/>
    <property type="match status" value="1"/>
</dbReference>
<dbReference type="EMBL" id="BOMV01000072">
    <property type="protein sequence ID" value="GIE99404.1"/>
    <property type="molecule type" value="Genomic_DNA"/>
</dbReference>
<dbReference type="InterPro" id="IPR023393">
    <property type="entry name" value="START-like_dom_sf"/>
</dbReference>
<dbReference type="Pfam" id="PF08327">
    <property type="entry name" value="AHSA1"/>
    <property type="match status" value="1"/>
</dbReference>
<dbReference type="RefSeq" id="WP_203786406.1">
    <property type="nucleotide sequence ID" value="NZ_BOMV01000072.1"/>
</dbReference>
<dbReference type="Proteomes" id="UP000636960">
    <property type="component" value="Unassembled WGS sequence"/>
</dbReference>
<sequence>MTTLAVTARRTFAAPVEAVWAAWTESELIKGWWGPTGFTCPVADMDVRPGGVSLLAMQAPPEYGGGRTYNIWCYGVVENGARLEYDMRFADEHGTVIAPADAGIPAGVPDRVPHVVTFAAADGGTEVTIVESGYTLAQARDMSHLGLEQCLDKLAALLAK</sequence>
<name>A0A919K4I0_9ACTN</name>
<dbReference type="InterPro" id="IPR013538">
    <property type="entry name" value="ASHA1/2-like_C"/>
</dbReference>
<feature type="domain" description="Activator of Hsp90 ATPase homologue 1/2-like C-terminal" evidence="2">
    <location>
        <begin position="13"/>
        <end position="158"/>
    </location>
</feature>
<comment type="caution">
    <text evidence="3">The sequence shown here is derived from an EMBL/GenBank/DDBJ whole genome shotgun (WGS) entry which is preliminary data.</text>
</comment>
<evidence type="ECO:0000259" key="2">
    <source>
        <dbReference type="Pfam" id="PF08327"/>
    </source>
</evidence>
<comment type="similarity">
    <text evidence="1">Belongs to the AHA1 family.</text>
</comment>
<proteinExistence type="inferred from homology"/>
<reference evidence="3" key="1">
    <citation type="submission" date="2021-01" db="EMBL/GenBank/DDBJ databases">
        <title>Whole genome shotgun sequence of Actinoplanes rishiriensis NBRC 108556.</title>
        <authorList>
            <person name="Komaki H."/>
            <person name="Tamura T."/>
        </authorList>
    </citation>
    <scope>NUCLEOTIDE SEQUENCE</scope>
    <source>
        <strain evidence="3">NBRC 108556</strain>
    </source>
</reference>
<evidence type="ECO:0000256" key="1">
    <source>
        <dbReference type="ARBA" id="ARBA00006817"/>
    </source>
</evidence>
<organism evidence="3 4">
    <name type="scientific">Paractinoplanes rishiriensis</name>
    <dbReference type="NCBI Taxonomy" id="1050105"/>
    <lineage>
        <taxon>Bacteria</taxon>
        <taxon>Bacillati</taxon>
        <taxon>Actinomycetota</taxon>
        <taxon>Actinomycetes</taxon>
        <taxon>Micromonosporales</taxon>
        <taxon>Micromonosporaceae</taxon>
        <taxon>Paractinoplanes</taxon>
    </lineage>
</organism>
<evidence type="ECO:0000313" key="4">
    <source>
        <dbReference type="Proteomes" id="UP000636960"/>
    </source>
</evidence>
<evidence type="ECO:0000313" key="3">
    <source>
        <dbReference type="EMBL" id="GIE99404.1"/>
    </source>
</evidence>
<gene>
    <name evidence="3" type="ORF">Ari01nite_68690</name>
</gene>
<accession>A0A919K4I0</accession>